<dbReference type="AlphaFoldDB" id="A0A0C9T5K3"/>
<protein>
    <submittedName>
        <fullName evidence="3">Uncharacterized protein</fullName>
    </submittedName>
</protein>
<feature type="transmembrane region" description="Helical" evidence="2">
    <location>
        <begin position="395"/>
        <end position="427"/>
    </location>
</feature>
<sequence>MSTASNLTSSDKLSALPPPSLPPHGRTRAPNRGGLSVDASTSLPSFESFSAPNLLMSTAPEQPKDSPKQRVSFDSDRGSLPTMHSVRQAFSRANRGSDPPAPGSFHETPPPNVRKHSLDGGGASRSQSRTNSPLRLFQWSGLHRPQSREEPFVPVDPFKLRLRYAEYKEHHRRHSLERLNSGEPQSASCALPLPASCLPAPSPVFAANARTFLTDTLPRQVYLHLLLRLPSLYFSRVARIFEDAEVSRPDIQRMIDACAPASERHSEPGIDAALASSIRGATVPVLPFPEEWTPPTVSPALVRFKISWEEFITSLLREWKTLNVVSALLLSAILTMFQVPSAADDPVVRTPALLSLICALMSLSYGCMYIVRFGTMRSMYKASKWAEEARKTNTVIWWNVWVLLAMPGIWLAWSMILFIVSILSFVWRTGSTADPADPSALPPHAALGPRIAVTAVFALGTVYFALIVRTLKRYGSAMNTRERRAVRALWSPTRDDGERRGRAMERDGGSRSGHDVDVERGRRKERQGDSRKERATELSRPGEGRCPDDGQCRGEGREER</sequence>
<feature type="transmembrane region" description="Helical" evidence="2">
    <location>
        <begin position="321"/>
        <end position="340"/>
    </location>
</feature>
<feature type="transmembrane region" description="Helical" evidence="2">
    <location>
        <begin position="447"/>
        <end position="468"/>
    </location>
</feature>
<organism evidence="3 4">
    <name type="scientific">Plicaturopsis crispa FD-325 SS-3</name>
    <dbReference type="NCBI Taxonomy" id="944288"/>
    <lineage>
        <taxon>Eukaryota</taxon>
        <taxon>Fungi</taxon>
        <taxon>Dikarya</taxon>
        <taxon>Basidiomycota</taxon>
        <taxon>Agaricomycotina</taxon>
        <taxon>Agaricomycetes</taxon>
        <taxon>Agaricomycetidae</taxon>
        <taxon>Amylocorticiales</taxon>
        <taxon>Amylocorticiaceae</taxon>
        <taxon>Plicatura</taxon>
        <taxon>Plicaturopsis crispa</taxon>
    </lineage>
</organism>
<reference evidence="3 4" key="1">
    <citation type="submission" date="2014-06" db="EMBL/GenBank/DDBJ databases">
        <title>Evolutionary Origins and Diversification of the Mycorrhizal Mutualists.</title>
        <authorList>
            <consortium name="DOE Joint Genome Institute"/>
            <consortium name="Mycorrhizal Genomics Consortium"/>
            <person name="Kohler A."/>
            <person name="Kuo A."/>
            <person name="Nagy L.G."/>
            <person name="Floudas D."/>
            <person name="Copeland A."/>
            <person name="Barry K.W."/>
            <person name="Cichocki N."/>
            <person name="Veneault-Fourrey C."/>
            <person name="LaButti K."/>
            <person name="Lindquist E.A."/>
            <person name="Lipzen A."/>
            <person name="Lundell T."/>
            <person name="Morin E."/>
            <person name="Murat C."/>
            <person name="Riley R."/>
            <person name="Ohm R."/>
            <person name="Sun H."/>
            <person name="Tunlid A."/>
            <person name="Henrissat B."/>
            <person name="Grigoriev I.V."/>
            <person name="Hibbett D.S."/>
            <person name="Martin F."/>
        </authorList>
    </citation>
    <scope>NUCLEOTIDE SEQUENCE [LARGE SCALE GENOMIC DNA]</scope>
    <source>
        <strain evidence="3 4">FD-325 SS-3</strain>
    </source>
</reference>
<keyword evidence="2" id="KW-1133">Transmembrane helix</keyword>
<feature type="compositionally biased region" description="Polar residues" evidence="1">
    <location>
        <begin position="38"/>
        <end position="60"/>
    </location>
</feature>
<feature type="transmembrane region" description="Helical" evidence="2">
    <location>
        <begin position="352"/>
        <end position="374"/>
    </location>
</feature>
<name>A0A0C9T5K3_PLICR</name>
<dbReference type="Proteomes" id="UP000053263">
    <property type="component" value="Unassembled WGS sequence"/>
</dbReference>
<feature type="region of interest" description="Disordered" evidence="1">
    <location>
        <begin position="1"/>
        <end position="132"/>
    </location>
</feature>
<keyword evidence="4" id="KW-1185">Reference proteome</keyword>
<keyword evidence="2" id="KW-0472">Membrane</keyword>
<evidence type="ECO:0000256" key="2">
    <source>
        <dbReference type="SAM" id="Phobius"/>
    </source>
</evidence>
<feature type="compositionally biased region" description="Basic and acidic residues" evidence="1">
    <location>
        <begin position="493"/>
        <end position="560"/>
    </location>
</feature>
<dbReference type="HOGENOM" id="CLU_020877_1_0_1"/>
<evidence type="ECO:0000313" key="3">
    <source>
        <dbReference type="EMBL" id="KII83378.1"/>
    </source>
</evidence>
<feature type="region of interest" description="Disordered" evidence="1">
    <location>
        <begin position="492"/>
        <end position="560"/>
    </location>
</feature>
<accession>A0A0C9T5K3</accession>
<feature type="compositionally biased region" description="Basic and acidic residues" evidence="1">
    <location>
        <begin position="62"/>
        <end position="77"/>
    </location>
</feature>
<evidence type="ECO:0000256" key="1">
    <source>
        <dbReference type="SAM" id="MobiDB-lite"/>
    </source>
</evidence>
<proteinExistence type="predicted"/>
<gene>
    <name evidence="3" type="ORF">PLICRDRAFT_95936</name>
</gene>
<evidence type="ECO:0000313" key="4">
    <source>
        <dbReference type="Proteomes" id="UP000053263"/>
    </source>
</evidence>
<dbReference type="EMBL" id="KN832578">
    <property type="protein sequence ID" value="KII83378.1"/>
    <property type="molecule type" value="Genomic_DNA"/>
</dbReference>
<dbReference type="OrthoDB" id="3062801at2759"/>
<keyword evidence="2" id="KW-0812">Transmembrane</keyword>